<reference evidence="1 2" key="1">
    <citation type="submission" date="2023-04" db="EMBL/GenBank/DDBJ databases">
        <title>Ectobacillus antri isolated from activated sludge.</title>
        <authorList>
            <person name="Yan P."/>
            <person name="Liu X."/>
        </authorList>
    </citation>
    <scope>NUCLEOTIDE SEQUENCE [LARGE SCALE GENOMIC DNA]</scope>
    <source>
        <strain evidence="1 2">C18H</strain>
    </source>
</reference>
<dbReference type="RefSeq" id="WP_278018257.1">
    <property type="nucleotide sequence ID" value="NZ_JARRRY010000007.1"/>
</dbReference>
<evidence type="ECO:0000313" key="1">
    <source>
        <dbReference type="EMBL" id="MDG5754342.1"/>
    </source>
</evidence>
<dbReference type="Proteomes" id="UP001218246">
    <property type="component" value="Unassembled WGS sequence"/>
</dbReference>
<sequence>MVIPVLTAAFGVGLFSATSVYALRDIDPIDFYVSYSYDKDVPGDAYKVHDGQTDAGKYVVNLTESPGSANVTTTLHNVDHAYRGSGIVQRGTRASFYNVGYAGYTYHLNLKRTYSGGDIYVKGSWSPDSQD</sequence>
<organism evidence="1 2">
    <name type="scientific">Ectobacillus antri</name>
    <dbReference type="NCBI Taxonomy" id="2486280"/>
    <lineage>
        <taxon>Bacteria</taxon>
        <taxon>Bacillati</taxon>
        <taxon>Bacillota</taxon>
        <taxon>Bacilli</taxon>
        <taxon>Bacillales</taxon>
        <taxon>Bacillaceae</taxon>
        <taxon>Ectobacillus</taxon>
    </lineage>
</organism>
<dbReference type="EMBL" id="JARULN010000008">
    <property type="protein sequence ID" value="MDG5754342.1"/>
    <property type="molecule type" value="Genomic_DNA"/>
</dbReference>
<proteinExistence type="predicted"/>
<gene>
    <name evidence="1" type="ORF">P6P90_10210</name>
</gene>
<comment type="caution">
    <text evidence="1">The sequence shown here is derived from an EMBL/GenBank/DDBJ whole genome shotgun (WGS) entry which is preliminary data.</text>
</comment>
<keyword evidence="2" id="KW-1185">Reference proteome</keyword>
<name>A0ABT6H5U4_9BACI</name>
<accession>A0ABT6H5U4</accession>
<protein>
    <recommendedName>
        <fullName evidence="3">DUF2712 domain-containing protein</fullName>
    </recommendedName>
</protein>
<evidence type="ECO:0008006" key="3">
    <source>
        <dbReference type="Google" id="ProtNLM"/>
    </source>
</evidence>
<evidence type="ECO:0000313" key="2">
    <source>
        <dbReference type="Proteomes" id="UP001218246"/>
    </source>
</evidence>